<name>A0A183KT37_9TREM</name>
<dbReference type="WBParaSite" id="SCUD_0001822901-mRNA-1">
    <property type="protein sequence ID" value="SCUD_0001822901-mRNA-1"/>
    <property type="gene ID" value="SCUD_0001822901"/>
</dbReference>
<sequence>MLTFMKLRILTSSEKKGGCIKGRLREEEEEVSSDKCVGLVPTVVVIPALLFDNVHLQSHYATD</sequence>
<proteinExistence type="predicted"/>
<evidence type="ECO:0000313" key="1">
    <source>
        <dbReference type="WBParaSite" id="SCUD_0001822901-mRNA-1"/>
    </source>
</evidence>
<dbReference type="AlphaFoldDB" id="A0A183KT37"/>
<organism evidence="1">
    <name type="scientific">Schistosoma curassoni</name>
    <dbReference type="NCBI Taxonomy" id="6186"/>
    <lineage>
        <taxon>Eukaryota</taxon>
        <taxon>Metazoa</taxon>
        <taxon>Spiralia</taxon>
        <taxon>Lophotrochozoa</taxon>
        <taxon>Platyhelminthes</taxon>
        <taxon>Trematoda</taxon>
        <taxon>Digenea</taxon>
        <taxon>Strigeidida</taxon>
        <taxon>Schistosomatoidea</taxon>
        <taxon>Schistosomatidae</taxon>
        <taxon>Schistosoma</taxon>
    </lineage>
</organism>
<accession>A0A183KT37</accession>
<protein>
    <submittedName>
        <fullName evidence="1">Uncharacterized protein</fullName>
    </submittedName>
</protein>
<reference evidence="1" key="1">
    <citation type="submission" date="2016-06" db="UniProtKB">
        <authorList>
            <consortium name="WormBaseParasite"/>
        </authorList>
    </citation>
    <scope>IDENTIFICATION</scope>
</reference>